<reference evidence="1" key="1">
    <citation type="journal article" date="2020" name="Stud. Mycol.">
        <title>101 Dothideomycetes genomes: a test case for predicting lifestyles and emergence of pathogens.</title>
        <authorList>
            <person name="Haridas S."/>
            <person name="Albert R."/>
            <person name="Binder M."/>
            <person name="Bloem J."/>
            <person name="Labutti K."/>
            <person name="Salamov A."/>
            <person name="Andreopoulos B."/>
            <person name="Baker S."/>
            <person name="Barry K."/>
            <person name="Bills G."/>
            <person name="Bluhm B."/>
            <person name="Cannon C."/>
            <person name="Castanera R."/>
            <person name="Culley D."/>
            <person name="Daum C."/>
            <person name="Ezra D."/>
            <person name="Gonzalez J."/>
            <person name="Henrissat B."/>
            <person name="Kuo A."/>
            <person name="Liang C."/>
            <person name="Lipzen A."/>
            <person name="Lutzoni F."/>
            <person name="Magnuson J."/>
            <person name="Mondo S."/>
            <person name="Nolan M."/>
            <person name="Ohm R."/>
            <person name="Pangilinan J."/>
            <person name="Park H.-J."/>
            <person name="Ramirez L."/>
            <person name="Alfaro M."/>
            <person name="Sun H."/>
            <person name="Tritt A."/>
            <person name="Yoshinaga Y."/>
            <person name="Zwiers L.-H."/>
            <person name="Turgeon B."/>
            <person name="Goodwin S."/>
            <person name="Spatafora J."/>
            <person name="Crous P."/>
            <person name="Grigoriev I."/>
        </authorList>
    </citation>
    <scope>NUCLEOTIDE SEQUENCE</scope>
    <source>
        <strain evidence="1">CBS 122367</strain>
    </source>
</reference>
<evidence type="ECO:0000313" key="1">
    <source>
        <dbReference type="EMBL" id="KAF2687624.1"/>
    </source>
</evidence>
<name>A0A6G1JAM9_9PLEO</name>
<accession>A0A6G1JAM9</accession>
<dbReference type="EMBL" id="MU005574">
    <property type="protein sequence ID" value="KAF2687624.1"/>
    <property type="molecule type" value="Genomic_DNA"/>
</dbReference>
<protein>
    <submittedName>
        <fullName evidence="1">Uncharacterized protein</fullName>
    </submittedName>
</protein>
<proteinExistence type="predicted"/>
<organism evidence="1 2">
    <name type="scientific">Lentithecium fluviatile CBS 122367</name>
    <dbReference type="NCBI Taxonomy" id="1168545"/>
    <lineage>
        <taxon>Eukaryota</taxon>
        <taxon>Fungi</taxon>
        <taxon>Dikarya</taxon>
        <taxon>Ascomycota</taxon>
        <taxon>Pezizomycotina</taxon>
        <taxon>Dothideomycetes</taxon>
        <taxon>Pleosporomycetidae</taxon>
        <taxon>Pleosporales</taxon>
        <taxon>Massarineae</taxon>
        <taxon>Lentitheciaceae</taxon>
        <taxon>Lentithecium</taxon>
    </lineage>
</organism>
<dbReference type="Proteomes" id="UP000799291">
    <property type="component" value="Unassembled WGS sequence"/>
</dbReference>
<dbReference type="AlphaFoldDB" id="A0A6G1JAM9"/>
<gene>
    <name evidence="1" type="ORF">K458DRAFT_167433</name>
</gene>
<keyword evidence="2" id="KW-1185">Reference proteome</keyword>
<evidence type="ECO:0000313" key="2">
    <source>
        <dbReference type="Proteomes" id="UP000799291"/>
    </source>
</evidence>
<sequence length="185" mass="20942">MGGVKHRCGIYYRRKMSNTRCWDEKPYHTLVISLAARSRNPLCAFHRVYPERYKLARKIHIRIIVASDPALLSLSRFFSASFHPPRTSALLYQSTHPRSFAPQSLTLLTKEYPSATNTPHLLLVHAMPLLPVETTTSFRYLAEGGIPGSIKFTGAFVRTLGLGNRWGDLCGLRVLFKWGLEGWLG</sequence>